<keyword evidence="11 14" id="KW-1133">Transmembrane helix</keyword>
<dbReference type="HOGENOM" id="CLU_023166_0_0_9"/>
<accession>W0EAF2</accession>
<dbReference type="KEGG" id="dmt:DESME_12395"/>
<dbReference type="SMART" id="SM00388">
    <property type="entry name" value="HisKA"/>
    <property type="match status" value="1"/>
</dbReference>
<dbReference type="InterPro" id="IPR036097">
    <property type="entry name" value="HisK_dim/P_sf"/>
</dbReference>
<evidence type="ECO:0000256" key="11">
    <source>
        <dbReference type="ARBA" id="ARBA00022989"/>
    </source>
</evidence>
<dbReference type="Gene3D" id="1.10.8.500">
    <property type="entry name" value="HAMP domain in histidine kinase"/>
    <property type="match status" value="1"/>
</dbReference>
<evidence type="ECO:0000256" key="10">
    <source>
        <dbReference type="ARBA" id="ARBA00022840"/>
    </source>
</evidence>
<keyword evidence="4" id="KW-1003">Cell membrane</keyword>
<evidence type="ECO:0000256" key="13">
    <source>
        <dbReference type="ARBA" id="ARBA00023136"/>
    </source>
</evidence>
<dbReference type="SUPFAM" id="SSF47384">
    <property type="entry name" value="Homodimeric domain of signal transducing histidine kinase"/>
    <property type="match status" value="1"/>
</dbReference>
<dbReference type="InterPro" id="IPR003661">
    <property type="entry name" value="HisK_dim/P_dom"/>
</dbReference>
<protein>
    <recommendedName>
        <fullName evidence="3">histidine kinase</fullName>
        <ecNumber evidence="3">2.7.13.3</ecNumber>
    </recommendedName>
</protein>
<dbReference type="PRINTS" id="PR00344">
    <property type="entry name" value="BCTRLSENSOR"/>
</dbReference>
<evidence type="ECO:0000259" key="15">
    <source>
        <dbReference type="PROSITE" id="PS50109"/>
    </source>
</evidence>
<dbReference type="Pfam" id="PF02518">
    <property type="entry name" value="HATPase_c"/>
    <property type="match status" value="1"/>
</dbReference>
<evidence type="ECO:0000256" key="5">
    <source>
        <dbReference type="ARBA" id="ARBA00022553"/>
    </source>
</evidence>
<dbReference type="EMBL" id="CP007032">
    <property type="protein sequence ID" value="AHF07727.1"/>
    <property type="molecule type" value="Genomic_DNA"/>
</dbReference>
<evidence type="ECO:0000256" key="8">
    <source>
        <dbReference type="ARBA" id="ARBA00022741"/>
    </source>
</evidence>
<dbReference type="CDD" id="cd00082">
    <property type="entry name" value="HisKA"/>
    <property type="match status" value="1"/>
</dbReference>
<dbReference type="RefSeq" id="WP_006716654.1">
    <property type="nucleotide sequence ID" value="NZ_CP007032.1"/>
</dbReference>
<dbReference type="OrthoDB" id="9764522at2"/>
<dbReference type="STRING" id="871968.DESME_12395"/>
<dbReference type="InterPro" id="IPR035965">
    <property type="entry name" value="PAS-like_dom_sf"/>
</dbReference>
<evidence type="ECO:0000256" key="4">
    <source>
        <dbReference type="ARBA" id="ARBA00022475"/>
    </source>
</evidence>
<evidence type="ECO:0000256" key="12">
    <source>
        <dbReference type="ARBA" id="ARBA00023012"/>
    </source>
</evidence>
<dbReference type="PROSITE" id="PS50885">
    <property type="entry name" value="HAMP"/>
    <property type="match status" value="1"/>
</dbReference>
<dbReference type="InterPro" id="IPR033479">
    <property type="entry name" value="dCache_1"/>
</dbReference>
<keyword evidence="13 14" id="KW-0472">Membrane</keyword>
<comment type="catalytic activity">
    <reaction evidence="1">
        <text>ATP + protein L-histidine = ADP + protein N-phospho-L-histidine.</text>
        <dbReference type="EC" id="2.7.13.3"/>
    </reaction>
</comment>
<comment type="subcellular location">
    <subcellularLocation>
        <location evidence="2">Cell membrane</location>
        <topology evidence="2">Multi-pass membrane protein</topology>
    </subcellularLocation>
</comment>
<evidence type="ECO:0000256" key="9">
    <source>
        <dbReference type="ARBA" id="ARBA00022777"/>
    </source>
</evidence>
<evidence type="ECO:0000256" key="7">
    <source>
        <dbReference type="ARBA" id="ARBA00022692"/>
    </source>
</evidence>
<name>W0EAF2_9FIRM</name>
<dbReference type="SUPFAM" id="SSF55785">
    <property type="entry name" value="PYP-like sensor domain (PAS domain)"/>
    <property type="match status" value="1"/>
</dbReference>
<evidence type="ECO:0000313" key="18">
    <source>
        <dbReference type="Proteomes" id="UP000010847"/>
    </source>
</evidence>
<keyword evidence="9 17" id="KW-0418">Kinase</keyword>
<dbReference type="InterPro" id="IPR004358">
    <property type="entry name" value="Sig_transdc_His_kin-like_C"/>
</dbReference>
<dbReference type="SUPFAM" id="SSF158472">
    <property type="entry name" value="HAMP domain-like"/>
    <property type="match status" value="1"/>
</dbReference>
<dbReference type="GO" id="GO:0005524">
    <property type="term" value="F:ATP binding"/>
    <property type="evidence" value="ECO:0007669"/>
    <property type="project" value="UniProtKB-KW"/>
</dbReference>
<dbReference type="InterPro" id="IPR036890">
    <property type="entry name" value="HATPase_C_sf"/>
</dbReference>
<dbReference type="eggNOG" id="COG2770">
    <property type="taxonomic scope" value="Bacteria"/>
</dbReference>
<keyword evidence="6" id="KW-0808">Transferase</keyword>
<dbReference type="AlphaFoldDB" id="W0EAF2"/>
<feature type="transmembrane region" description="Helical" evidence="14">
    <location>
        <begin position="12"/>
        <end position="36"/>
    </location>
</feature>
<feature type="domain" description="HAMP" evidence="16">
    <location>
        <begin position="313"/>
        <end position="366"/>
    </location>
</feature>
<dbReference type="PANTHER" id="PTHR43065">
    <property type="entry name" value="SENSOR HISTIDINE KINASE"/>
    <property type="match status" value="1"/>
</dbReference>
<dbReference type="Pfam" id="PF02743">
    <property type="entry name" value="dCache_1"/>
    <property type="match status" value="1"/>
</dbReference>
<keyword evidence="8" id="KW-0547">Nucleotide-binding</keyword>
<dbReference type="PANTHER" id="PTHR43065:SF46">
    <property type="entry name" value="C4-DICARBOXYLATE TRANSPORT SENSOR PROTEIN DCTB"/>
    <property type="match status" value="1"/>
</dbReference>
<dbReference type="Proteomes" id="UP000010847">
    <property type="component" value="Chromosome"/>
</dbReference>
<dbReference type="Pfam" id="PF00512">
    <property type="entry name" value="HisKA"/>
    <property type="match status" value="1"/>
</dbReference>
<dbReference type="InterPro" id="IPR003660">
    <property type="entry name" value="HAMP_dom"/>
</dbReference>
<evidence type="ECO:0000256" key="14">
    <source>
        <dbReference type="SAM" id="Phobius"/>
    </source>
</evidence>
<dbReference type="GO" id="GO:0000155">
    <property type="term" value="F:phosphorelay sensor kinase activity"/>
    <property type="evidence" value="ECO:0007669"/>
    <property type="project" value="InterPro"/>
</dbReference>
<evidence type="ECO:0000256" key="1">
    <source>
        <dbReference type="ARBA" id="ARBA00000085"/>
    </source>
</evidence>
<dbReference type="CDD" id="cd18774">
    <property type="entry name" value="PDC2_HK_sensor"/>
    <property type="match status" value="1"/>
</dbReference>
<dbReference type="eggNOG" id="COG4191">
    <property type="taxonomic scope" value="Bacteria"/>
</dbReference>
<dbReference type="GO" id="GO:0005886">
    <property type="term" value="C:plasma membrane"/>
    <property type="evidence" value="ECO:0007669"/>
    <property type="project" value="UniProtKB-SubCell"/>
</dbReference>
<dbReference type="SUPFAM" id="SSF55874">
    <property type="entry name" value="ATPase domain of HSP90 chaperone/DNA topoisomerase II/histidine kinase"/>
    <property type="match status" value="1"/>
</dbReference>
<dbReference type="InterPro" id="IPR005467">
    <property type="entry name" value="His_kinase_dom"/>
</dbReference>
<dbReference type="Gene3D" id="1.10.287.130">
    <property type="match status" value="1"/>
</dbReference>
<keyword evidence="5" id="KW-0597">Phosphoprotein</keyword>
<evidence type="ECO:0000256" key="2">
    <source>
        <dbReference type="ARBA" id="ARBA00004651"/>
    </source>
</evidence>
<dbReference type="InterPro" id="IPR003594">
    <property type="entry name" value="HATPase_dom"/>
</dbReference>
<dbReference type="SMART" id="SM00387">
    <property type="entry name" value="HATPase_c"/>
    <property type="match status" value="1"/>
</dbReference>
<dbReference type="Gene3D" id="3.30.565.10">
    <property type="entry name" value="Histidine kinase-like ATPase, C-terminal domain"/>
    <property type="match status" value="1"/>
</dbReference>
<organism evidence="17 18">
    <name type="scientific">Desulfitobacterium metallireducens DSM 15288</name>
    <dbReference type="NCBI Taxonomy" id="871968"/>
    <lineage>
        <taxon>Bacteria</taxon>
        <taxon>Bacillati</taxon>
        <taxon>Bacillota</taxon>
        <taxon>Clostridia</taxon>
        <taxon>Eubacteriales</taxon>
        <taxon>Desulfitobacteriaceae</taxon>
        <taxon>Desulfitobacterium</taxon>
    </lineage>
</organism>
<keyword evidence="18" id="KW-1185">Reference proteome</keyword>
<dbReference type="PROSITE" id="PS50109">
    <property type="entry name" value="HIS_KIN"/>
    <property type="match status" value="1"/>
</dbReference>
<dbReference type="EC" id="2.7.13.3" evidence="3"/>
<proteinExistence type="predicted"/>
<gene>
    <name evidence="17" type="ORF">DESME_12395</name>
</gene>
<evidence type="ECO:0000259" key="16">
    <source>
        <dbReference type="PROSITE" id="PS50885"/>
    </source>
</evidence>
<dbReference type="Gene3D" id="3.30.450.20">
    <property type="entry name" value="PAS domain"/>
    <property type="match status" value="2"/>
</dbReference>
<keyword evidence="7 14" id="KW-0812">Transmembrane</keyword>
<dbReference type="SMART" id="SM00304">
    <property type="entry name" value="HAMP"/>
    <property type="match status" value="1"/>
</dbReference>
<sequence>MKQERSSWWKRIKARVLIFGILMSILPLTIFGLASFNAARFYLQNNIQEQNYERAQVLSGRIEDFMTTMADSLIHVASTNAYALVSSESSTRDVTLGTLLREVPYFESIEVADSDYRVLGQISRREVDFPEEAGKKLNNLQINSEQTFSLSGVFFSSDNRPQVYLTVSIQDPQTRQNIGYLQAKTDLKSLVTQFTNLQIGKAGYVYLTDEKGNLIGHTDFSRVLVQENVKDNLAVQRFLTGNPSNHQESEYQNPEGVQVIGTYDRVETLDWGVFIEQPVSEAYIPVRQFAVQVFGIILLGILIVTLISIYFGLKLTRPIEHLEEGVSRVGSTENLLTEIPRESNDEIGNLVTAFNRMLRQLYEKNQTLLEDQELFKTVVNGIGAGMVLLNEDKQIQWWNSIFADWFSTEDLNGVSCDTIMQGEGKNCLFLENGKVIPLDVGGERRYIRHMYYGLNPGNSEKAAYLLILEDVTQQVEMEARVIETEKMVAVGFLASGVAHEINNPLAIVSAHSEDLLDRMQEYDDPPGEQEIQRILKIISEQIERCKKITGRLLHFARQGQGGNDVMNAGIAILQTVDLLAYRAKQKKLTFKNQIDPGLWVVGNENEWQQVLLNILTNAMDASGEGKTIEIHAFREGHQVKVVVRDYGEGISKENLSRVFNPFFTTKGAGQGTGLGLFVSYGMVQRMQGHMSIESEEGKGTTVFIMLPHKGGVER</sequence>
<keyword evidence="12" id="KW-0902">Two-component regulatory system</keyword>
<feature type="transmembrane region" description="Helical" evidence="14">
    <location>
        <begin position="289"/>
        <end position="313"/>
    </location>
</feature>
<evidence type="ECO:0000313" key="17">
    <source>
        <dbReference type="EMBL" id="AHF07727.1"/>
    </source>
</evidence>
<evidence type="ECO:0000256" key="3">
    <source>
        <dbReference type="ARBA" id="ARBA00012438"/>
    </source>
</evidence>
<reference evidence="17 18" key="1">
    <citation type="submission" date="2013-12" db="EMBL/GenBank/DDBJ databases">
        <authorList>
            <consortium name="DOE Joint Genome Institute"/>
            <person name="Smidt H."/>
            <person name="Huntemann M."/>
            <person name="Han J."/>
            <person name="Chen A."/>
            <person name="Kyrpides N."/>
            <person name="Mavromatis K."/>
            <person name="Markowitz V."/>
            <person name="Palaniappan K."/>
            <person name="Ivanova N."/>
            <person name="Schaumberg A."/>
            <person name="Pati A."/>
            <person name="Liolios K."/>
            <person name="Nordberg H.P."/>
            <person name="Cantor M.N."/>
            <person name="Hua S.X."/>
            <person name="Woyke T."/>
        </authorList>
    </citation>
    <scope>NUCLEOTIDE SEQUENCE [LARGE SCALE GENOMIC DNA]</scope>
    <source>
        <strain evidence="18">DSM 15288</strain>
    </source>
</reference>
<keyword evidence="10" id="KW-0067">ATP-binding</keyword>
<evidence type="ECO:0000256" key="6">
    <source>
        <dbReference type="ARBA" id="ARBA00022679"/>
    </source>
</evidence>
<dbReference type="CDD" id="cd06225">
    <property type="entry name" value="HAMP"/>
    <property type="match status" value="1"/>
</dbReference>
<feature type="domain" description="Histidine kinase" evidence="15">
    <location>
        <begin position="496"/>
        <end position="710"/>
    </location>
</feature>
<dbReference type="Pfam" id="PF00672">
    <property type="entry name" value="HAMP"/>
    <property type="match status" value="1"/>
</dbReference>